<evidence type="ECO:0000313" key="2">
    <source>
        <dbReference type="EMBL" id="MBU3843203.1"/>
    </source>
</evidence>
<evidence type="ECO:0000256" key="1">
    <source>
        <dbReference type="SAM" id="Phobius"/>
    </source>
</evidence>
<reference evidence="2" key="1">
    <citation type="journal article" date="2021" name="PeerJ">
        <title>Extensive microbial diversity within the chicken gut microbiome revealed by metagenomics and culture.</title>
        <authorList>
            <person name="Gilroy R."/>
            <person name="Ravi A."/>
            <person name="Getino M."/>
            <person name="Pursley I."/>
            <person name="Horton D.L."/>
            <person name="Alikhan N.F."/>
            <person name="Baker D."/>
            <person name="Gharbi K."/>
            <person name="Hall N."/>
            <person name="Watson M."/>
            <person name="Adriaenssens E.M."/>
            <person name="Foster-Nyarko E."/>
            <person name="Jarju S."/>
            <person name="Secka A."/>
            <person name="Antonio M."/>
            <person name="Oren A."/>
            <person name="Chaudhuri R.R."/>
            <person name="La Ragione R."/>
            <person name="Hildebrand F."/>
            <person name="Pallen M.J."/>
        </authorList>
    </citation>
    <scope>NUCLEOTIDE SEQUENCE</scope>
    <source>
        <strain evidence="2">A6-441</strain>
    </source>
</reference>
<sequence>MNLDNTTIISVLVVIILCFVLYKNFSLMLKIGFVLLVTGYLYYQYGQGII</sequence>
<dbReference type="Proteomes" id="UP000724657">
    <property type="component" value="Unassembled WGS sequence"/>
</dbReference>
<reference evidence="2" key="2">
    <citation type="submission" date="2021-04" db="EMBL/GenBank/DDBJ databases">
        <authorList>
            <person name="Gilroy R."/>
        </authorList>
    </citation>
    <scope>NUCLEOTIDE SEQUENCE</scope>
    <source>
        <strain evidence="2">A6-441</strain>
    </source>
</reference>
<feature type="transmembrane region" description="Helical" evidence="1">
    <location>
        <begin position="6"/>
        <end position="22"/>
    </location>
</feature>
<comment type="caution">
    <text evidence="2">The sequence shown here is derived from an EMBL/GenBank/DDBJ whole genome shotgun (WGS) entry which is preliminary data.</text>
</comment>
<keyword evidence="1" id="KW-0812">Transmembrane</keyword>
<accession>A0A9E2L0D8</accession>
<organism evidence="2 3">
    <name type="scientific">Candidatus Fusobacterium pullicola</name>
    <dbReference type="NCBI Taxonomy" id="2838601"/>
    <lineage>
        <taxon>Bacteria</taxon>
        <taxon>Fusobacteriati</taxon>
        <taxon>Fusobacteriota</taxon>
        <taxon>Fusobacteriia</taxon>
        <taxon>Fusobacteriales</taxon>
        <taxon>Fusobacteriaceae</taxon>
        <taxon>Fusobacterium</taxon>
    </lineage>
</organism>
<gene>
    <name evidence="2" type="ORF">IAA47_09535</name>
</gene>
<protein>
    <submittedName>
        <fullName evidence="2">Uncharacterized protein</fullName>
    </submittedName>
</protein>
<proteinExistence type="predicted"/>
<dbReference type="AlphaFoldDB" id="A0A9E2L0D8"/>
<dbReference type="EMBL" id="JAHLFN010000083">
    <property type="protein sequence ID" value="MBU3843203.1"/>
    <property type="molecule type" value="Genomic_DNA"/>
</dbReference>
<keyword evidence="1" id="KW-1133">Transmembrane helix</keyword>
<evidence type="ECO:0000313" key="3">
    <source>
        <dbReference type="Proteomes" id="UP000724657"/>
    </source>
</evidence>
<name>A0A9E2L0D8_9FUSO</name>
<keyword evidence="1" id="KW-0472">Membrane</keyword>